<name>A0A2R7YWS7_9ACTN</name>
<dbReference type="Proteomes" id="UP000244867">
    <property type="component" value="Unassembled WGS sequence"/>
</dbReference>
<evidence type="ECO:0000313" key="1">
    <source>
        <dbReference type="EMBL" id="PUA80781.1"/>
    </source>
</evidence>
<keyword evidence="2" id="KW-1185">Reference proteome</keyword>
<dbReference type="EMBL" id="PYXZ01000005">
    <property type="protein sequence ID" value="PUA80781.1"/>
    <property type="molecule type" value="Genomic_DNA"/>
</dbReference>
<proteinExistence type="predicted"/>
<gene>
    <name evidence="1" type="ORF">C7S10_13680</name>
</gene>
<sequence>MAMCLVLLTLGVLWRHRAAWGCPAWTIPRHALAARVAQLPVTARDLSPPLRAELSIWRC</sequence>
<accession>A0A2R7YWS7</accession>
<reference evidence="1 2" key="1">
    <citation type="submission" date="2018-03" db="EMBL/GenBank/DDBJ databases">
        <authorList>
            <person name="Keele B.F."/>
        </authorList>
    </citation>
    <scope>NUCLEOTIDE SEQUENCE [LARGE SCALE GENOMIC DNA]</scope>
    <source>
        <strain evidence="1 2">IB-3</strain>
    </source>
</reference>
<protein>
    <submittedName>
        <fullName evidence="1">Uncharacterized protein</fullName>
    </submittedName>
</protein>
<comment type="caution">
    <text evidence="1">The sequence shown here is derived from an EMBL/GenBank/DDBJ whole genome shotgun (WGS) entry which is preliminary data.</text>
</comment>
<dbReference type="AlphaFoldDB" id="A0A2R7YWS7"/>
<organism evidence="1 2">
    <name type="scientific">Nocardioides currus</name>
    <dbReference type="NCBI Taxonomy" id="2133958"/>
    <lineage>
        <taxon>Bacteria</taxon>
        <taxon>Bacillati</taxon>
        <taxon>Actinomycetota</taxon>
        <taxon>Actinomycetes</taxon>
        <taxon>Propionibacteriales</taxon>
        <taxon>Nocardioidaceae</taxon>
        <taxon>Nocardioides</taxon>
    </lineage>
</organism>
<evidence type="ECO:0000313" key="2">
    <source>
        <dbReference type="Proteomes" id="UP000244867"/>
    </source>
</evidence>